<dbReference type="EMBL" id="JAEUBG010000529">
    <property type="protein sequence ID" value="KAH3688092.1"/>
    <property type="molecule type" value="Genomic_DNA"/>
</dbReference>
<evidence type="ECO:0000313" key="2">
    <source>
        <dbReference type="Proteomes" id="UP000774326"/>
    </source>
</evidence>
<evidence type="ECO:0000313" key="1">
    <source>
        <dbReference type="EMBL" id="KAH3688092.1"/>
    </source>
</evidence>
<comment type="caution">
    <text evidence="1">The sequence shown here is derived from an EMBL/GenBank/DDBJ whole genome shotgun (WGS) entry which is preliminary data.</text>
</comment>
<keyword evidence="2" id="KW-1185">Reference proteome</keyword>
<protein>
    <submittedName>
        <fullName evidence="1">Uncharacterized protein</fullName>
    </submittedName>
</protein>
<dbReference type="Proteomes" id="UP000774326">
    <property type="component" value="Unassembled WGS sequence"/>
</dbReference>
<proteinExistence type="predicted"/>
<gene>
    <name evidence="1" type="ORF">WICPIJ_000934</name>
</gene>
<name>A0A9P8QET9_WICPI</name>
<reference evidence="1" key="2">
    <citation type="submission" date="2021-01" db="EMBL/GenBank/DDBJ databases">
        <authorList>
            <person name="Schikora-Tamarit M.A."/>
        </authorList>
    </citation>
    <scope>NUCLEOTIDE SEQUENCE</scope>
    <source>
        <strain evidence="1">CBS2887</strain>
    </source>
</reference>
<sequence length="119" mass="13174">MTRLNRVVLDGGNMIKLQGPILVQQALSSGLGQVENTLDVVLLEHLTEGSLVVRWELNDFDDGPAWQSFQQVRLDLGGGSVVLVAQWLDNGSDLTQIFSGQITTEQQPGPRQRQLEVHR</sequence>
<reference evidence="1" key="1">
    <citation type="journal article" date="2021" name="Open Biol.">
        <title>Shared evolutionary footprints suggest mitochondrial oxidative damage underlies multiple complex I losses in fungi.</title>
        <authorList>
            <person name="Schikora-Tamarit M.A."/>
            <person name="Marcet-Houben M."/>
            <person name="Nosek J."/>
            <person name="Gabaldon T."/>
        </authorList>
    </citation>
    <scope>NUCLEOTIDE SEQUENCE</scope>
    <source>
        <strain evidence="1">CBS2887</strain>
    </source>
</reference>
<organism evidence="1 2">
    <name type="scientific">Wickerhamomyces pijperi</name>
    <name type="common">Yeast</name>
    <name type="synonym">Pichia pijperi</name>
    <dbReference type="NCBI Taxonomy" id="599730"/>
    <lineage>
        <taxon>Eukaryota</taxon>
        <taxon>Fungi</taxon>
        <taxon>Dikarya</taxon>
        <taxon>Ascomycota</taxon>
        <taxon>Saccharomycotina</taxon>
        <taxon>Saccharomycetes</taxon>
        <taxon>Phaffomycetales</taxon>
        <taxon>Wickerhamomycetaceae</taxon>
        <taxon>Wickerhamomyces</taxon>
    </lineage>
</organism>
<dbReference type="AlphaFoldDB" id="A0A9P8QET9"/>
<accession>A0A9P8QET9</accession>